<dbReference type="SUPFAM" id="SSF54427">
    <property type="entry name" value="NTF2-like"/>
    <property type="match status" value="1"/>
</dbReference>
<sequence>MGFLFGRKKNKSGNKDVVVLKEIPQDHKTTTTTARPNTTKQLSSSSISLSSKKHSGGILEDKSKSMSKKSSKSKKSNNKISLSKSKKSSTTTKPKYAVKNEVQTQYYQQESPPTVEVKIIGNTRHIITTTIDDLGRHVQQTKVTKLTNEELHELGIIFTPEQEYYEKAAAAAAAKEEEKISYSNYLSNRSIQTNEELNNELGTFTFNSKKEYYEKAAAAAAAKEEEKTSYSNYLSNRSIHAASQVSSTSYSNYLSDSNHSSGNNDDQNQEHRSSLILHRSNSDVESFVDEMTMDPHSDYFDFMDPDAPPVPERRSEKEAKYNDTTTYTKSSGTKTPDTISVDDIISICRPSLSSDDNASEDNLTKDEKKRIKVVVVAEAAAVAVATATTNTNTNTNTNNDIIIDSNNIGNDMNMNMNTNMNMNETTRDLVKTFIGKIWNHGEIEYIPVVCSPSLRFNGRDGLERIGHAGFSKMVSTVRQSVAEYHCAIHSMVVEHNKCFCRLKFTGRHVGELLGYQPTQKIVHWMGASEFTICTKRNQIVKVWELGDIHTLEEQLKC</sequence>
<feature type="compositionally biased region" description="Low complexity" evidence="1">
    <location>
        <begin position="30"/>
        <end position="50"/>
    </location>
</feature>
<accession>A0A1E7F9I6</accession>
<protein>
    <submittedName>
        <fullName evidence="2">Uncharacterized protein</fullName>
    </submittedName>
</protein>
<dbReference type="InterPro" id="IPR009959">
    <property type="entry name" value="Cyclase_SnoaL-like"/>
</dbReference>
<dbReference type="GO" id="GO:0030638">
    <property type="term" value="P:polyketide metabolic process"/>
    <property type="evidence" value="ECO:0007669"/>
    <property type="project" value="InterPro"/>
</dbReference>
<dbReference type="Pfam" id="PF07366">
    <property type="entry name" value="SnoaL"/>
    <property type="match status" value="1"/>
</dbReference>
<proteinExistence type="predicted"/>
<dbReference type="InParanoid" id="A0A1E7F9I6"/>
<dbReference type="Proteomes" id="UP000095751">
    <property type="component" value="Unassembled WGS sequence"/>
</dbReference>
<dbReference type="AlphaFoldDB" id="A0A1E7F9I6"/>
<dbReference type="Gene3D" id="3.10.450.50">
    <property type="match status" value="1"/>
</dbReference>
<evidence type="ECO:0000313" key="2">
    <source>
        <dbReference type="EMBL" id="OEU14840.1"/>
    </source>
</evidence>
<evidence type="ECO:0000313" key="3">
    <source>
        <dbReference type="Proteomes" id="UP000095751"/>
    </source>
</evidence>
<evidence type="ECO:0000256" key="1">
    <source>
        <dbReference type="SAM" id="MobiDB-lite"/>
    </source>
</evidence>
<feature type="compositionally biased region" description="Low complexity" evidence="1">
    <location>
        <begin position="324"/>
        <end position="335"/>
    </location>
</feature>
<feature type="compositionally biased region" description="Basic residues" evidence="1">
    <location>
        <begin position="65"/>
        <end position="77"/>
    </location>
</feature>
<feature type="region of interest" description="Disordered" evidence="1">
    <location>
        <begin position="1"/>
        <end position="96"/>
    </location>
</feature>
<feature type="region of interest" description="Disordered" evidence="1">
    <location>
        <begin position="250"/>
        <end position="273"/>
    </location>
</feature>
<dbReference type="KEGG" id="fcy:FRACYDRAFT_241397"/>
<name>A0A1E7F9I6_9STRA</name>
<dbReference type="InterPro" id="IPR032710">
    <property type="entry name" value="NTF2-like_dom_sf"/>
</dbReference>
<dbReference type="OrthoDB" id="41330at2759"/>
<feature type="compositionally biased region" description="Low complexity" evidence="1">
    <location>
        <begin position="250"/>
        <end position="266"/>
    </location>
</feature>
<feature type="compositionally biased region" description="Basic and acidic residues" evidence="1">
    <location>
        <begin position="311"/>
        <end position="321"/>
    </location>
</feature>
<gene>
    <name evidence="2" type="ORF">FRACYDRAFT_241397</name>
</gene>
<reference evidence="2 3" key="1">
    <citation type="submission" date="2016-09" db="EMBL/GenBank/DDBJ databases">
        <title>Extensive genetic diversity and differential bi-allelic expression allows diatom success in the polar Southern Ocean.</title>
        <authorList>
            <consortium name="DOE Joint Genome Institute"/>
            <person name="Mock T."/>
            <person name="Otillar R.P."/>
            <person name="Strauss J."/>
            <person name="Dupont C."/>
            <person name="Frickenhaus S."/>
            <person name="Maumus F."/>
            <person name="Mcmullan M."/>
            <person name="Sanges R."/>
            <person name="Schmutz J."/>
            <person name="Toseland A."/>
            <person name="Valas R."/>
            <person name="Veluchamy A."/>
            <person name="Ward B.J."/>
            <person name="Allen A."/>
            <person name="Barry K."/>
            <person name="Falciatore A."/>
            <person name="Ferrante M."/>
            <person name="Fortunato A.E."/>
            <person name="Gloeckner G."/>
            <person name="Gruber A."/>
            <person name="Hipkin R."/>
            <person name="Janech M."/>
            <person name="Kroth P."/>
            <person name="Leese F."/>
            <person name="Lindquist E."/>
            <person name="Lyon B.R."/>
            <person name="Martin J."/>
            <person name="Mayer C."/>
            <person name="Parker M."/>
            <person name="Quesneville H."/>
            <person name="Raymond J."/>
            <person name="Uhlig C."/>
            <person name="Valentin K.U."/>
            <person name="Worden A.Z."/>
            <person name="Armbrust E.V."/>
            <person name="Bowler C."/>
            <person name="Green B."/>
            <person name="Moulton V."/>
            <person name="Van Oosterhout C."/>
            <person name="Grigoriev I."/>
        </authorList>
    </citation>
    <scope>NUCLEOTIDE SEQUENCE [LARGE SCALE GENOMIC DNA]</scope>
    <source>
        <strain evidence="2 3">CCMP1102</strain>
    </source>
</reference>
<organism evidence="2 3">
    <name type="scientific">Fragilariopsis cylindrus CCMP1102</name>
    <dbReference type="NCBI Taxonomy" id="635003"/>
    <lineage>
        <taxon>Eukaryota</taxon>
        <taxon>Sar</taxon>
        <taxon>Stramenopiles</taxon>
        <taxon>Ochrophyta</taxon>
        <taxon>Bacillariophyta</taxon>
        <taxon>Bacillariophyceae</taxon>
        <taxon>Bacillariophycidae</taxon>
        <taxon>Bacillariales</taxon>
        <taxon>Bacillariaceae</taxon>
        <taxon>Fragilariopsis</taxon>
    </lineage>
</organism>
<keyword evidence="3" id="KW-1185">Reference proteome</keyword>
<dbReference type="PANTHER" id="PTHR38436:SF1">
    <property type="entry name" value="ESTER CYCLASE"/>
    <property type="match status" value="1"/>
</dbReference>
<dbReference type="EMBL" id="KV784360">
    <property type="protein sequence ID" value="OEU14840.1"/>
    <property type="molecule type" value="Genomic_DNA"/>
</dbReference>
<feature type="compositionally biased region" description="Basic residues" evidence="1">
    <location>
        <begin position="1"/>
        <end position="12"/>
    </location>
</feature>
<feature type="compositionally biased region" description="Low complexity" evidence="1">
    <location>
        <begin position="78"/>
        <end position="93"/>
    </location>
</feature>
<dbReference type="PANTHER" id="PTHR38436">
    <property type="entry name" value="POLYKETIDE CYCLASE SNOAL-LIKE DOMAIN"/>
    <property type="match status" value="1"/>
</dbReference>
<feature type="region of interest" description="Disordered" evidence="1">
    <location>
        <begin position="304"/>
        <end position="335"/>
    </location>
</feature>